<sequence length="287" mass="32401">MADFFKDFTERHVLTSHGKIRVRYGGSGLPILLLHGHPRTHTTWFKVAPQLAQEFSVVCADMPGFGQSYQPETLAGSSARAKAAALHECMAVLGHDKFGVAGHDRGSYRAFRLAMDYPDSVIGLVVMDGVPIYETLNRADWRFAKDWWHWFFFAQSEKAEAAIQARPDLWYPTKAVPGAENNLDYLAATRSPEVVRGMLADYRAGLEFDYDDDRRDKDAGRRLQCPLGVLWSRYDDMEKLYGDPASPWADWSDRIVLRQGIPSGHHMAEEAPGDVADMIRLFFAKLC</sequence>
<dbReference type="RefSeq" id="WP_191310330.1">
    <property type="nucleotide sequence ID" value="NZ_BNCL01000008.1"/>
</dbReference>
<gene>
    <name evidence="2" type="ORF">JL111_10875</name>
</gene>
<reference evidence="2 3" key="1">
    <citation type="submission" date="2021-01" db="EMBL/GenBank/DDBJ databases">
        <title>011410 draft genome.</title>
        <authorList>
            <person name="Lang L."/>
        </authorList>
    </citation>
    <scope>NUCLEOTIDE SEQUENCE [LARGE SCALE GENOMIC DNA]</scope>
    <source>
        <strain evidence="2 3">KCTC 42845</strain>
    </source>
</reference>
<proteinExistence type="predicted"/>
<dbReference type="Proteomes" id="UP000644749">
    <property type="component" value="Unassembled WGS sequence"/>
</dbReference>
<dbReference type="Pfam" id="PF00561">
    <property type="entry name" value="Abhydrolase_1"/>
    <property type="match status" value="1"/>
</dbReference>
<evidence type="ECO:0000259" key="1">
    <source>
        <dbReference type="Pfam" id="PF00561"/>
    </source>
</evidence>
<name>A0ABS1S6X3_9RHOB</name>
<accession>A0ABS1S6X3</accession>
<dbReference type="PRINTS" id="PR00412">
    <property type="entry name" value="EPOXHYDRLASE"/>
</dbReference>
<keyword evidence="2" id="KW-0378">Hydrolase</keyword>
<dbReference type="PANTHER" id="PTHR43798:SF33">
    <property type="entry name" value="HYDROLASE, PUTATIVE (AFU_ORTHOLOGUE AFUA_2G14860)-RELATED"/>
    <property type="match status" value="1"/>
</dbReference>
<dbReference type="InterPro" id="IPR000073">
    <property type="entry name" value="AB_hydrolase_1"/>
</dbReference>
<dbReference type="PANTHER" id="PTHR43798">
    <property type="entry name" value="MONOACYLGLYCEROL LIPASE"/>
    <property type="match status" value="1"/>
</dbReference>
<keyword evidence="3" id="KW-1185">Reference proteome</keyword>
<dbReference type="GO" id="GO:0016787">
    <property type="term" value="F:hydrolase activity"/>
    <property type="evidence" value="ECO:0007669"/>
    <property type="project" value="UniProtKB-KW"/>
</dbReference>
<feature type="domain" description="AB hydrolase-1" evidence="1">
    <location>
        <begin position="30"/>
        <end position="152"/>
    </location>
</feature>
<dbReference type="InterPro" id="IPR050266">
    <property type="entry name" value="AB_hydrolase_sf"/>
</dbReference>
<dbReference type="InterPro" id="IPR000639">
    <property type="entry name" value="Epox_hydrolase-like"/>
</dbReference>
<organism evidence="2 3">
    <name type="scientific">Paracoccus aerius</name>
    <dbReference type="NCBI Taxonomy" id="1915382"/>
    <lineage>
        <taxon>Bacteria</taxon>
        <taxon>Pseudomonadati</taxon>
        <taxon>Pseudomonadota</taxon>
        <taxon>Alphaproteobacteria</taxon>
        <taxon>Rhodobacterales</taxon>
        <taxon>Paracoccaceae</taxon>
        <taxon>Paracoccus</taxon>
    </lineage>
</organism>
<dbReference type="SUPFAM" id="SSF53474">
    <property type="entry name" value="alpha/beta-Hydrolases"/>
    <property type="match status" value="1"/>
</dbReference>
<evidence type="ECO:0000313" key="2">
    <source>
        <dbReference type="EMBL" id="MBL3673990.1"/>
    </source>
</evidence>
<evidence type="ECO:0000313" key="3">
    <source>
        <dbReference type="Proteomes" id="UP000644749"/>
    </source>
</evidence>
<comment type="caution">
    <text evidence="2">The sequence shown here is derived from an EMBL/GenBank/DDBJ whole genome shotgun (WGS) entry which is preliminary data.</text>
</comment>
<dbReference type="EMBL" id="JAESHT010000008">
    <property type="protein sequence ID" value="MBL3673990.1"/>
    <property type="molecule type" value="Genomic_DNA"/>
</dbReference>
<dbReference type="Gene3D" id="3.40.50.1820">
    <property type="entry name" value="alpha/beta hydrolase"/>
    <property type="match status" value="1"/>
</dbReference>
<protein>
    <submittedName>
        <fullName evidence="2">Alpha/beta hydrolase</fullName>
    </submittedName>
</protein>
<dbReference type="InterPro" id="IPR029058">
    <property type="entry name" value="AB_hydrolase_fold"/>
</dbReference>